<reference evidence="1" key="2">
    <citation type="journal article" date="2015" name="Data Brief">
        <title>Shoot transcriptome of the giant reed, Arundo donax.</title>
        <authorList>
            <person name="Barrero R.A."/>
            <person name="Guerrero F.D."/>
            <person name="Moolhuijzen P."/>
            <person name="Goolsby J.A."/>
            <person name="Tidwell J."/>
            <person name="Bellgard S.E."/>
            <person name="Bellgard M.I."/>
        </authorList>
    </citation>
    <scope>NUCLEOTIDE SEQUENCE</scope>
    <source>
        <tissue evidence="1">Shoot tissue taken approximately 20 cm above the soil surface</tissue>
    </source>
</reference>
<proteinExistence type="predicted"/>
<name>A0A0A9H9P0_ARUDO</name>
<dbReference type="EMBL" id="GBRH01164419">
    <property type="protein sequence ID" value="JAE33477.1"/>
    <property type="molecule type" value="Transcribed_RNA"/>
</dbReference>
<sequence>MVLFLSLQLGYQTVLAQKLELLSVSQIEKSVH</sequence>
<protein>
    <submittedName>
        <fullName evidence="1">Uncharacterized protein</fullName>
    </submittedName>
</protein>
<accession>A0A0A9H9P0</accession>
<organism evidence="1">
    <name type="scientific">Arundo donax</name>
    <name type="common">Giant reed</name>
    <name type="synonym">Donax arundinaceus</name>
    <dbReference type="NCBI Taxonomy" id="35708"/>
    <lineage>
        <taxon>Eukaryota</taxon>
        <taxon>Viridiplantae</taxon>
        <taxon>Streptophyta</taxon>
        <taxon>Embryophyta</taxon>
        <taxon>Tracheophyta</taxon>
        <taxon>Spermatophyta</taxon>
        <taxon>Magnoliopsida</taxon>
        <taxon>Liliopsida</taxon>
        <taxon>Poales</taxon>
        <taxon>Poaceae</taxon>
        <taxon>PACMAD clade</taxon>
        <taxon>Arundinoideae</taxon>
        <taxon>Arundineae</taxon>
        <taxon>Arundo</taxon>
    </lineage>
</organism>
<reference evidence="1" key="1">
    <citation type="submission" date="2014-09" db="EMBL/GenBank/DDBJ databases">
        <authorList>
            <person name="Magalhaes I.L.F."/>
            <person name="Oliveira U."/>
            <person name="Santos F.R."/>
            <person name="Vidigal T.H.D.A."/>
            <person name="Brescovit A.D."/>
            <person name="Santos A.J."/>
        </authorList>
    </citation>
    <scope>NUCLEOTIDE SEQUENCE</scope>
    <source>
        <tissue evidence="1">Shoot tissue taken approximately 20 cm above the soil surface</tissue>
    </source>
</reference>
<evidence type="ECO:0000313" key="1">
    <source>
        <dbReference type="EMBL" id="JAE33477.1"/>
    </source>
</evidence>
<dbReference type="AlphaFoldDB" id="A0A0A9H9P0"/>